<gene>
    <name evidence="3" type="ORF">SAMN05216326_1334</name>
</gene>
<dbReference type="Proteomes" id="UP000199345">
    <property type="component" value="Unassembled WGS sequence"/>
</dbReference>
<dbReference type="InterPro" id="IPR036165">
    <property type="entry name" value="YefM-like_sf"/>
</dbReference>
<dbReference type="Pfam" id="PF02604">
    <property type="entry name" value="PhdYeFM_antitox"/>
    <property type="match status" value="1"/>
</dbReference>
<sequence length="81" mass="9430">MKEWRIADAKNKLSELVNNALAGEAQLVHRRDGNVVIISKEEYEQLIGQRKTFKQYILSPPHEIDHLDDMRDKSPMRSVDL</sequence>
<dbReference type="NCBIfam" id="TIGR01552">
    <property type="entry name" value="phd_fam"/>
    <property type="match status" value="1"/>
</dbReference>
<dbReference type="AlphaFoldDB" id="A0A1I0F383"/>
<dbReference type="OrthoDB" id="361281at2"/>
<name>A0A1I0F383_9PROT</name>
<organism evidence="3 4">
    <name type="scientific">Nitrosomonas marina</name>
    <dbReference type="NCBI Taxonomy" id="917"/>
    <lineage>
        <taxon>Bacteria</taxon>
        <taxon>Pseudomonadati</taxon>
        <taxon>Pseudomonadota</taxon>
        <taxon>Betaproteobacteria</taxon>
        <taxon>Nitrosomonadales</taxon>
        <taxon>Nitrosomonadaceae</taxon>
        <taxon>Nitrosomonas</taxon>
    </lineage>
</organism>
<comment type="similarity">
    <text evidence="1 2">Belongs to the phD/YefM antitoxin family.</text>
</comment>
<evidence type="ECO:0000313" key="4">
    <source>
        <dbReference type="Proteomes" id="UP000199345"/>
    </source>
</evidence>
<proteinExistence type="inferred from homology"/>
<protein>
    <recommendedName>
        <fullName evidence="2">Antitoxin</fullName>
    </recommendedName>
</protein>
<evidence type="ECO:0000256" key="1">
    <source>
        <dbReference type="ARBA" id="ARBA00009981"/>
    </source>
</evidence>
<dbReference type="RefSeq" id="WP_090660874.1">
    <property type="nucleotide sequence ID" value="NZ_FOIA01000033.1"/>
</dbReference>
<dbReference type="SUPFAM" id="SSF143120">
    <property type="entry name" value="YefM-like"/>
    <property type="match status" value="1"/>
</dbReference>
<dbReference type="Gene3D" id="3.40.1620.10">
    <property type="entry name" value="YefM-like domain"/>
    <property type="match status" value="1"/>
</dbReference>
<reference evidence="4" key="1">
    <citation type="submission" date="2016-10" db="EMBL/GenBank/DDBJ databases">
        <authorList>
            <person name="Varghese N."/>
            <person name="Submissions S."/>
        </authorList>
    </citation>
    <scope>NUCLEOTIDE SEQUENCE [LARGE SCALE GENOMIC DNA]</scope>
    <source>
        <strain evidence="4">Nm71</strain>
    </source>
</reference>
<accession>A0A1I0F383</accession>
<comment type="function">
    <text evidence="2">Antitoxin component of a type II toxin-antitoxin (TA) system.</text>
</comment>
<dbReference type="EMBL" id="FOIA01000033">
    <property type="protein sequence ID" value="SET52348.1"/>
    <property type="molecule type" value="Genomic_DNA"/>
</dbReference>
<evidence type="ECO:0000313" key="3">
    <source>
        <dbReference type="EMBL" id="SET52348.1"/>
    </source>
</evidence>
<dbReference type="InterPro" id="IPR006442">
    <property type="entry name" value="Antitoxin_Phd/YefM"/>
</dbReference>
<evidence type="ECO:0000256" key="2">
    <source>
        <dbReference type="RuleBase" id="RU362080"/>
    </source>
</evidence>
<keyword evidence="4" id="KW-1185">Reference proteome</keyword>